<feature type="compositionally biased region" description="Basic and acidic residues" evidence="1">
    <location>
        <begin position="1"/>
        <end position="10"/>
    </location>
</feature>
<name>A0A4S8L2F7_DENBC</name>
<sequence length="61" mass="6543">MKGHMGDARARRTSPTHPILPWRQNGTALRSVESRQPAQSCEVGVVPSEDADAAPLVGHRG</sequence>
<dbReference type="Proteomes" id="UP000297245">
    <property type="component" value="Unassembled WGS sequence"/>
</dbReference>
<protein>
    <submittedName>
        <fullName evidence="2">Uncharacterized protein</fullName>
    </submittedName>
</protein>
<feature type="compositionally biased region" description="Polar residues" evidence="1">
    <location>
        <begin position="24"/>
        <end position="39"/>
    </location>
</feature>
<evidence type="ECO:0000256" key="1">
    <source>
        <dbReference type="SAM" id="MobiDB-lite"/>
    </source>
</evidence>
<evidence type="ECO:0000313" key="3">
    <source>
        <dbReference type="Proteomes" id="UP000297245"/>
    </source>
</evidence>
<reference evidence="2 3" key="1">
    <citation type="journal article" date="2019" name="Nat. Ecol. Evol.">
        <title>Megaphylogeny resolves global patterns of mushroom evolution.</title>
        <authorList>
            <person name="Varga T."/>
            <person name="Krizsan K."/>
            <person name="Foldi C."/>
            <person name="Dima B."/>
            <person name="Sanchez-Garcia M."/>
            <person name="Sanchez-Ramirez S."/>
            <person name="Szollosi G.J."/>
            <person name="Szarkandi J.G."/>
            <person name="Papp V."/>
            <person name="Albert L."/>
            <person name="Andreopoulos W."/>
            <person name="Angelini C."/>
            <person name="Antonin V."/>
            <person name="Barry K.W."/>
            <person name="Bougher N.L."/>
            <person name="Buchanan P."/>
            <person name="Buyck B."/>
            <person name="Bense V."/>
            <person name="Catcheside P."/>
            <person name="Chovatia M."/>
            <person name="Cooper J."/>
            <person name="Damon W."/>
            <person name="Desjardin D."/>
            <person name="Finy P."/>
            <person name="Geml J."/>
            <person name="Haridas S."/>
            <person name="Hughes K."/>
            <person name="Justo A."/>
            <person name="Karasinski D."/>
            <person name="Kautmanova I."/>
            <person name="Kiss B."/>
            <person name="Kocsube S."/>
            <person name="Kotiranta H."/>
            <person name="LaButti K.M."/>
            <person name="Lechner B.E."/>
            <person name="Liimatainen K."/>
            <person name="Lipzen A."/>
            <person name="Lukacs Z."/>
            <person name="Mihaltcheva S."/>
            <person name="Morgado L.N."/>
            <person name="Niskanen T."/>
            <person name="Noordeloos M.E."/>
            <person name="Ohm R.A."/>
            <person name="Ortiz-Santana B."/>
            <person name="Ovrebo C."/>
            <person name="Racz N."/>
            <person name="Riley R."/>
            <person name="Savchenko A."/>
            <person name="Shiryaev A."/>
            <person name="Soop K."/>
            <person name="Spirin V."/>
            <person name="Szebenyi C."/>
            <person name="Tomsovsky M."/>
            <person name="Tulloss R.E."/>
            <person name="Uehling J."/>
            <person name="Grigoriev I.V."/>
            <person name="Vagvolgyi C."/>
            <person name="Papp T."/>
            <person name="Martin F.M."/>
            <person name="Miettinen O."/>
            <person name="Hibbett D.S."/>
            <person name="Nagy L.G."/>
        </authorList>
    </citation>
    <scope>NUCLEOTIDE SEQUENCE [LARGE SCALE GENOMIC DNA]</scope>
    <source>
        <strain evidence="2 3">CBS 962.96</strain>
    </source>
</reference>
<feature type="region of interest" description="Disordered" evidence="1">
    <location>
        <begin position="1"/>
        <end position="61"/>
    </location>
</feature>
<dbReference type="AlphaFoldDB" id="A0A4S8L2F7"/>
<dbReference type="EMBL" id="ML179717">
    <property type="protein sequence ID" value="THU82656.1"/>
    <property type="molecule type" value="Genomic_DNA"/>
</dbReference>
<evidence type="ECO:0000313" key="2">
    <source>
        <dbReference type="EMBL" id="THU82656.1"/>
    </source>
</evidence>
<accession>A0A4S8L2F7</accession>
<gene>
    <name evidence="2" type="ORF">K435DRAFT_784545</name>
</gene>
<organism evidence="2 3">
    <name type="scientific">Dendrothele bispora (strain CBS 962.96)</name>
    <dbReference type="NCBI Taxonomy" id="1314807"/>
    <lineage>
        <taxon>Eukaryota</taxon>
        <taxon>Fungi</taxon>
        <taxon>Dikarya</taxon>
        <taxon>Basidiomycota</taxon>
        <taxon>Agaricomycotina</taxon>
        <taxon>Agaricomycetes</taxon>
        <taxon>Agaricomycetidae</taxon>
        <taxon>Agaricales</taxon>
        <taxon>Agaricales incertae sedis</taxon>
        <taxon>Dendrothele</taxon>
    </lineage>
</organism>
<proteinExistence type="predicted"/>
<keyword evidence="3" id="KW-1185">Reference proteome</keyword>